<evidence type="ECO:0000313" key="1">
    <source>
        <dbReference type="EMBL" id="ERN08882.1"/>
    </source>
</evidence>
<keyword evidence="2" id="KW-1185">Reference proteome</keyword>
<dbReference type="AlphaFoldDB" id="W1PFW3"/>
<dbReference type="Proteomes" id="UP000017836">
    <property type="component" value="Unassembled WGS sequence"/>
</dbReference>
<protein>
    <submittedName>
        <fullName evidence="1">Uncharacterized protein</fullName>
    </submittedName>
</protein>
<name>W1PFW3_AMBTC</name>
<dbReference type="Gramene" id="ERN08882">
    <property type="protein sequence ID" value="ERN08882"/>
    <property type="gene ID" value="AMTR_s00015p00211640"/>
</dbReference>
<proteinExistence type="predicted"/>
<sequence length="126" mass="14474">MKQIRIIEGEKQDVYSFVLQPLTLSRILCHVGTITICVDRMSTQRWVTIGRRNYLRRSLCCLIKVPLQMVEPRLQVSKRLLNQAISYAASLRCREQISRTTGIERQMTVPTDNTLGDTRPPLQGTT</sequence>
<dbReference type="EMBL" id="KI393208">
    <property type="protein sequence ID" value="ERN08882.1"/>
    <property type="molecule type" value="Genomic_DNA"/>
</dbReference>
<accession>W1PFW3</accession>
<evidence type="ECO:0000313" key="2">
    <source>
        <dbReference type="Proteomes" id="UP000017836"/>
    </source>
</evidence>
<dbReference type="HOGENOM" id="CLU_1984547_0_0_1"/>
<organism evidence="1 2">
    <name type="scientific">Amborella trichopoda</name>
    <dbReference type="NCBI Taxonomy" id="13333"/>
    <lineage>
        <taxon>Eukaryota</taxon>
        <taxon>Viridiplantae</taxon>
        <taxon>Streptophyta</taxon>
        <taxon>Embryophyta</taxon>
        <taxon>Tracheophyta</taxon>
        <taxon>Spermatophyta</taxon>
        <taxon>Magnoliopsida</taxon>
        <taxon>Amborellales</taxon>
        <taxon>Amborellaceae</taxon>
        <taxon>Amborella</taxon>
    </lineage>
</organism>
<reference evidence="2" key="1">
    <citation type="journal article" date="2013" name="Science">
        <title>The Amborella genome and the evolution of flowering plants.</title>
        <authorList>
            <consortium name="Amborella Genome Project"/>
        </authorList>
    </citation>
    <scope>NUCLEOTIDE SEQUENCE [LARGE SCALE GENOMIC DNA]</scope>
</reference>
<gene>
    <name evidence="1" type="ORF">AMTR_s00015p00211640</name>
</gene>